<sequence length="67" mass="7713">MKMNTLDYISWTLVVVGALNWGLWGAFSYNLVEAIFGVGMLTQWVYILVGLSGVYTLWKMFTMKKKK</sequence>
<dbReference type="EMBL" id="LCLA01000038">
    <property type="protein sequence ID" value="KKU09525.1"/>
    <property type="molecule type" value="Genomic_DNA"/>
</dbReference>
<accession>A0A0G1QLI4</accession>
<dbReference type="InterPro" id="IPR007211">
    <property type="entry name" value="DUF378"/>
</dbReference>
<feature type="transmembrane region" description="Helical" evidence="1">
    <location>
        <begin position="9"/>
        <end position="29"/>
    </location>
</feature>
<gene>
    <name evidence="2" type="ORF">UX13_C0038G0007</name>
</gene>
<dbReference type="Proteomes" id="UP000034329">
    <property type="component" value="Unassembled WGS sequence"/>
</dbReference>
<reference evidence="2 3" key="1">
    <citation type="journal article" date="2015" name="Nature">
        <title>rRNA introns, odd ribosomes, and small enigmatic genomes across a large radiation of phyla.</title>
        <authorList>
            <person name="Brown C.T."/>
            <person name="Hug L.A."/>
            <person name="Thomas B.C."/>
            <person name="Sharon I."/>
            <person name="Castelle C.J."/>
            <person name="Singh A."/>
            <person name="Wilkins M.J."/>
            <person name="Williams K.H."/>
            <person name="Banfield J.F."/>
        </authorList>
    </citation>
    <scope>NUCLEOTIDE SEQUENCE [LARGE SCALE GENOMIC DNA]</scope>
</reference>
<keyword evidence="1" id="KW-1133">Transmembrane helix</keyword>
<evidence type="ECO:0000313" key="3">
    <source>
        <dbReference type="Proteomes" id="UP000034329"/>
    </source>
</evidence>
<keyword evidence="1" id="KW-0812">Transmembrane</keyword>
<dbReference type="Pfam" id="PF04070">
    <property type="entry name" value="DUF378"/>
    <property type="match status" value="1"/>
</dbReference>
<dbReference type="PANTHER" id="PTHR37304">
    <property type="entry name" value="MEMBRANE PROTEIN-RELATED"/>
    <property type="match status" value="1"/>
</dbReference>
<feature type="transmembrane region" description="Helical" evidence="1">
    <location>
        <begin position="35"/>
        <end position="58"/>
    </location>
</feature>
<organism evidence="2 3">
    <name type="scientific">Candidatus Woesebacteria bacterium GW2011_GWB1_45_5</name>
    <dbReference type="NCBI Taxonomy" id="1618581"/>
    <lineage>
        <taxon>Bacteria</taxon>
        <taxon>Candidatus Woeseibacteriota</taxon>
    </lineage>
</organism>
<protein>
    <submittedName>
        <fullName evidence="2">Putative membrane associated protein</fullName>
    </submittedName>
</protein>
<proteinExistence type="predicted"/>
<evidence type="ECO:0000256" key="1">
    <source>
        <dbReference type="SAM" id="Phobius"/>
    </source>
</evidence>
<dbReference type="AlphaFoldDB" id="A0A0G1QLI4"/>
<dbReference type="PANTHER" id="PTHR37304:SF1">
    <property type="entry name" value="MEMBRANE PROTEIN"/>
    <property type="match status" value="1"/>
</dbReference>
<name>A0A0G1QLI4_9BACT</name>
<keyword evidence="1" id="KW-0472">Membrane</keyword>
<comment type="caution">
    <text evidence="2">The sequence shown here is derived from an EMBL/GenBank/DDBJ whole genome shotgun (WGS) entry which is preliminary data.</text>
</comment>
<evidence type="ECO:0000313" key="2">
    <source>
        <dbReference type="EMBL" id="KKU09525.1"/>
    </source>
</evidence>